<dbReference type="InterPro" id="IPR036188">
    <property type="entry name" value="FAD/NAD-bd_sf"/>
</dbReference>
<dbReference type="Gene3D" id="3.50.50.60">
    <property type="entry name" value="FAD/NAD(P)-binding domain"/>
    <property type="match status" value="1"/>
</dbReference>
<dbReference type="InterPro" id="IPR002938">
    <property type="entry name" value="FAD-bd"/>
</dbReference>
<dbReference type="SUPFAM" id="SSF51905">
    <property type="entry name" value="FAD/NAD(P)-binding domain"/>
    <property type="match status" value="1"/>
</dbReference>
<keyword evidence="3" id="KW-0274">FAD</keyword>
<name>A0A4R8TLV5_9PEZI</name>
<gene>
    <name evidence="6" type="primary">apdD</name>
    <name evidence="6" type="ORF">C8034_v010257</name>
</gene>
<organism evidence="6 7">
    <name type="scientific">Colletotrichum sidae</name>
    <dbReference type="NCBI Taxonomy" id="1347389"/>
    <lineage>
        <taxon>Eukaryota</taxon>
        <taxon>Fungi</taxon>
        <taxon>Dikarya</taxon>
        <taxon>Ascomycota</taxon>
        <taxon>Pezizomycotina</taxon>
        <taxon>Sordariomycetes</taxon>
        <taxon>Hypocreomycetidae</taxon>
        <taxon>Glomerellales</taxon>
        <taxon>Glomerellaceae</taxon>
        <taxon>Colletotrichum</taxon>
        <taxon>Colletotrichum orbiculare species complex</taxon>
    </lineage>
</organism>
<comment type="caution">
    <text evidence="6">The sequence shown here is derived from an EMBL/GenBank/DDBJ whole genome shotgun (WGS) entry which is preliminary data.</text>
</comment>
<keyword evidence="2" id="KW-0285">Flavoprotein</keyword>
<dbReference type="PANTHER" id="PTHR43004:SF19">
    <property type="entry name" value="BINDING MONOOXYGENASE, PUTATIVE (JCVI)-RELATED"/>
    <property type="match status" value="1"/>
</dbReference>
<dbReference type="PANTHER" id="PTHR43004">
    <property type="entry name" value="TRK SYSTEM POTASSIUM UPTAKE PROTEIN"/>
    <property type="match status" value="1"/>
</dbReference>
<sequence length="589" mass="63671">MEQTPVVIVGAGPVGLFTAYLLTRLKIECIVLERRDAVAKHPKAHTISPVTLEIFRQAGLDMSHIRQYAASARGAGMVRFAYGLADTDIGAFPCERHDDLARRLTPEPLVNWPQPELERLLEQAVAGSGLAQVRRGWQVDGVDVTEADGKGAGCIVSCSPTAPGRGRDAHDEGKHRIKAQFVIGADGVKSTVRDKMAGIKFESMGPGHAYESTVCKGSLRSALPRDHEAMLYFCFHPEHPAEFIAHDLDDSFVHVTPVMDPASAGGQRRKAPPIEACLPGLQYSEVLRVVWETAPRMASSYADAKNRVFLVGDAAHALPPQGGLGLNTGIADAHNLVWKLAATMHGKGSPRLLASFTRECRPVALANLEYSNSSEAAFYDISTALVGLGVQYLGEKSQAPHLSMDEFLQRPANSEAAAGAVADARKHFDFLALQVGNVYDNPLSTRALLDNPMAYTPRACPGARLPHGTVNGGQSLLDLVPYNAFTVLHHANPEFGWCHWAIDVASLHLPASWYDVVPEIKRGKGIVVRPDHRVLLHVDSLGQAEESVREYMKEGKLDQARLREAGGTGGRNAKLDASSSVSERVLLAT</sequence>
<reference evidence="6 7" key="1">
    <citation type="submission" date="2018-11" db="EMBL/GenBank/DDBJ databases">
        <title>Genome sequence and assembly of Colletotrichum sidae.</title>
        <authorList>
            <person name="Gan P."/>
            <person name="Shirasu K."/>
        </authorList>
    </citation>
    <scope>NUCLEOTIDE SEQUENCE [LARGE SCALE GENOMIC DNA]</scope>
    <source>
        <strain evidence="6 7">CBS 518.97</strain>
    </source>
</reference>
<keyword evidence="6" id="KW-0503">Monooxygenase</keyword>
<keyword evidence="4" id="KW-0560">Oxidoreductase</keyword>
<evidence type="ECO:0000313" key="6">
    <source>
        <dbReference type="EMBL" id="TEA19199.1"/>
    </source>
</evidence>
<feature type="domain" description="FAD-binding" evidence="5">
    <location>
        <begin position="4"/>
        <end position="368"/>
    </location>
</feature>
<evidence type="ECO:0000313" key="7">
    <source>
        <dbReference type="Proteomes" id="UP000295604"/>
    </source>
</evidence>
<dbReference type="EMBL" id="QAPF01000051">
    <property type="protein sequence ID" value="TEA19199.1"/>
    <property type="molecule type" value="Genomic_DNA"/>
</dbReference>
<dbReference type="InterPro" id="IPR050641">
    <property type="entry name" value="RIFMO-like"/>
</dbReference>
<protein>
    <submittedName>
        <fullName evidence="6">FAD-dependent monooxygenase apdD</fullName>
    </submittedName>
</protein>
<dbReference type="Pfam" id="PF01494">
    <property type="entry name" value="FAD_binding_3"/>
    <property type="match status" value="1"/>
</dbReference>
<dbReference type="Gene3D" id="3.30.9.10">
    <property type="entry name" value="D-Amino Acid Oxidase, subunit A, domain 2"/>
    <property type="match status" value="1"/>
</dbReference>
<accession>A0A4R8TLV5</accession>
<dbReference type="Gene3D" id="3.40.30.120">
    <property type="match status" value="1"/>
</dbReference>
<evidence type="ECO:0000256" key="3">
    <source>
        <dbReference type="ARBA" id="ARBA00022827"/>
    </source>
</evidence>
<evidence type="ECO:0000256" key="1">
    <source>
        <dbReference type="ARBA" id="ARBA00001974"/>
    </source>
</evidence>
<comment type="cofactor">
    <cofactor evidence="1">
        <name>FAD</name>
        <dbReference type="ChEBI" id="CHEBI:57692"/>
    </cofactor>
</comment>
<dbReference type="Proteomes" id="UP000295604">
    <property type="component" value="Unassembled WGS sequence"/>
</dbReference>
<evidence type="ECO:0000256" key="2">
    <source>
        <dbReference type="ARBA" id="ARBA00022630"/>
    </source>
</evidence>
<evidence type="ECO:0000259" key="5">
    <source>
        <dbReference type="Pfam" id="PF01494"/>
    </source>
</evidence>
<proteinExistence type="predicted"/>
<dbReference type="GO" id="GO:0071949">
    <property type="term" value="F:FAD binding"/>
    <property type="evidence" value="ECO:0007669"/>
    <property type="project" value="InterPro"/>
</dbReference>
<dbReference type="AlphaFoldDB" id="A0A4R8TLV5"/>
<keyword evidence="7" id="KW-1185">Reference proteome</keyword>
<evidence type="ECO:0000256" key="4">
    <source>
        <dbReference type="ARBA" id="ARBA00023002"/>
    </source>
</evidence>
<dbReference type="GO" id="GO:0016709">
    <property type="term" value="F:oxidoreductase activity, acting on paired donors, with incorporation or reduction of molecular oxygen, NAD(P)H as one donor, and incorporation of one atom of oxygen"/>
    <property type="evidence" value="ECO:0007669"/>
    <property type="project" value="UniProtKB-ARBA"/>
</dbReference>
<dbReference type="PRINTS" id="PR00420">
    <property type="entry name" value="RNGMNOXGNASE"/>
</dbReference>